<dbReference type="EMBL" id="KB870805">
    <property type="protein sequence ID" value="EOA37290.1"/>
    <property type="molecule type" value="Genomic_DNA"/>
</dbReference>
<dbReference type="Pfam" id="PF03634">
    <property type="entry name" value="TCP"/>
    <property type="match status" value="1"/>
</dbReference>
<protein>
    <recommendedName>
        <fullName evidence="2">TCP domain-containing protein</fullName>
    </recommendedName>
</protein>
<keyword evidence="4" id="KW-1185">Reference proteome</keyword>
<feature type="domain" description="TCP" evidence="2">
    <location>
        <begin position="48"/>
        <end position="70"/>
    </location>
</feature>
<dbReference type="STRING" id="81985.R0IG14"/>
<feature type="compositionally biased region" description="Polar residues" evidence="1">
    <location>
        <begin position="141"/>
        <end position="168"/>
    </location>
</feature>
<reference evidence="4" key="1">
    <citation type="journal article" date="2013" name="Nat. Genet.">
        <title>The Capsella rubella genome and the genomic consequences of rapid mating system evolution.</title>
        <authorList>
            <person name="Slotte T."/>
            <person name="Hazzouri K.M."/>
            <person name="Agren J.A."/>
            <person name="Koenig D."/>
            <person name="Maumus F."/>
            <person name="Guo Y.L."/>
            <person name="Steige K."/>
            <person name="Platts A.E."/>
            <person name="Escobar J.S."/>
            <person name="Newman L.K."/>
            <person name="Wang W."/>
            <person name="Mandakova T."/>
            <person name="Vello E."/>
            <person name="Smith L.M."/>
            <person name="Henz S.R."/>
            <person name="Steffen J."/>
            <person name="Takuno S."/>
            <person name="Brandvain Y."/>
            <person name="Coop G."/>
            <person name="Andolfatto P."/>
            <person name="Hu T.T."/>
            <person name="Blanchette M."/>
            <person name="Clark R.M."/>
            <person name="Quesneville H."/>
            <person name="Nordborg M."/>
            <person name="Gaut B.S."/>
            <person name="Lysak M.A."/>
            <person name="Jenkins J."/>
            <person name="Grimwood J."/>
            <person name="Chapman J."/>
            <person name="Prochnik S."/>
            <person name="Shu S."/>
            <person name="Rokhsar D."/>
            <person name="Schmutz J."/>
            <person name="Weigel D."/>
            <person name="Wright S.I."/>
        </authorList>
    </citation>
    <scope>NUCLEOTIDE SEQUENCE [LARGE SCALE GENOMIC DNA]</scope>
    <source>
        <strain evidence="4">cv. Monte Gargano</strain>
    </source>
</reference>
<evidence type="ECO:0000313" key="4">
    <source>
        <dbReference type="Proteomes" id="UP000029121"/>
    </source>
</evidence>
<dbReference type="AlphaFoldDB" id="R0IG14"/>
<evidence type="ECO:0000259" key="2">
    <source>
        <dbReference type="Pfam" id="PF03634"/>
    </source>
</evidence>
<feature type="compositionally biased region" description="Low complexity" evidence="1">
    <location>
        <begin position="125"/>
        <end position="134"/>
    </location>
</feature>
<feature type="region of interest" description="Disordered" evidence="1">
    <location>
        <begin position="26"/>
        <end position="52"/>
    </location>
</feature>
<proteinExistence type="predicted"/>
<feature type="region of interest" description="Disordered" evidence="1">
    <location>
        <begin position="112"/>
        <end position="168"/>
    </location>
</feature>
<sequence>MESHKNNNKKNHHQTTGLTHLVPFIRPISTPNSTTTVSTTTTPTKRPSKDRHIKVDGRGRRLRISAICAAPTTQTIPANISTLNVSLRSSGRRASQNAAVFGFQQQLYNPKPFREEEPNSLDQEPGSSSPKPGSEALNQEPGLTQSRTQNMIHTTYVGSGGSNVSLDK</sequence>
<gene>
    <name evidence="3" type="ORF">CARUB_v10010909mg</name>
</gene>
<accession>R0IG14</accession>
<dbReference type="InterPro" id="IPR017887">
    <property type="entry name" value="TF_TCP_subgr"/>
</dbReference>
<organism evidence="3 4">
    <name type="scientific">Capsella rubella</name>
    <dbReference type="NCBI Taxonomy" id="81985"/>
    <lineage>
        <taxon>Eukaryota</taxon>
        <taxon>Viridiplantae</taxon>
        <taxon>Streptophyta</taxon>
        <taxon>Embryophyta</taxon>
        <taxon>Tracheophyta</taxon>
        <taxon>Spermatophyta</taxon>
        <taxon>Magnoliopsida</taxon>
        <taxon>eudicotyledons</taxon>
        <taxon>Gunneridae</taxon>
        <taxon>Pentapetalae</taxon>
        <taxon>rosids</taxon>
        <taxon>malvids</taxon>
        <taxon>Brassicales</taxon>
        <taxon>Brassicaceae</taxon>
        <taxon>Camelineae</taxon>
        <taxon>Capsella</taxon>
    </lineage>
</organism>
<name>R0IG14_9BRAS</name>
<evidence type="ECO:0000256" key="1">
    <source>
        <dbReference type="SAM" id="MobiDB-lite"/>
    </source>
</evidence>
<dbReference type="Proteomes" id="UP000029121">
    <property type="component" value="Unassembled WGS sequence"/>
</dbReference>
<feature type="compositionally biased region" description="Low complexity" evidence="1">
    <location>
        <begin position="27"/>
        <end position="45"/>
    </location>
</feature>
<evidence type="ECO:0000313" key="3">
    <source>
        <dbReference type="EMBL" id="EOA37290.1"/>
    </source>
</evidence>